<dbReference type="InterPro" id="IPR013113">
    <property type="entry name" value="SIP_FAD-bd"/>
</dbReference>
<dbReference type="SUPFAM" id="SSF63380">
    <property type="entry name" value="Riboflavin synthase domain-like"/>
    <property type="match status" value="1"/>
</dbReference>
<dbReference type="InterPro" id="IPR039261">
    <property type="entry name" value="FNR_nucleotide-bd"/>
</dbReference>
<evidence type="ECO:0000313" key="4">
    <source>
        <dbReference type="Proteomes" id="UP000050836"/>
    </source>
</evidence>
<dbReference type="EMBL" id="LLXS01000008">
    <property type="protein sequence ID" value="KRG44295.1"/>
    <property type="molecule type" value="Genomic_DNA"/>
</dbReference>
<proteinExistence type="inferred from homology"/>
<comment type="caution">
    <text evidence="3">The sequence shown here is derived from an EMBL/GenBank/DDBJ whole genome shotgun (WGS) entry which is preliminary data.</text>
</comment>
<dbReference type="PROSITE" id="PS51384">
    <property type="entry name" value="FAD_FR"/>
    <property type="match status" value="1"/>
</dbReference>
<evidence type="ECO:0000313" key="3">
    <source>
        <dbReference type="EMBL" id="KRG44295.1"/>
    </source>
</evidence>
<dbReference type="CDD" id="cd06193">
    <property type="entry name" value="siderophore_interacting"/>
    <property type="match status" value="1"/>
</dbReference>
<dbReference type="Pfam" id="PF08021">
    <property type="entry name" value="FAD_binding_9"/>
    <property type="match status" value="1"/>
</dbReference>
<keyword evidence="4" id="KW-1185">Reference proteome</keyword>
<organism evidence="3 4">
    <name type="scientific">Stenotrophomonas pictorum JCM 9942</name>
    <dbReference type="NCBI Taxonomy" id="1236960"/>
    <lineage>
        <taxon>Bacteria</taxon>
        <taxon>Pseudomonadati</taxon>
        <taxon>Pseudomonadota</taxon>
        <taxon>Gammaproteobacteria</taxon>
        <taxon>Lysobacterales</taxon>
        <taxon>Lysobacteraceae</taxon>
        <taxon>Stenotrophomonas</taxon>
    </lineage>
</organism>
<dbReference type="Gene3D" id="3.40.50.80">
    <property type="entry name" value="Nucleotide-binding domain of ferredoxin-NADP reductase (FNR) module"/>
    <property type="match status" value="1"/>
</dbReference>
<dbReference type="AlphaFoldDB" id="A0A0R0ASU5"/>
<evidence type="ECO:0000256" key="1">
    <source>
        <dbReference type="ARBA" id="ARBA00035644"/>
    </source>
</evidence>
<dbReference type="FunFam" id="2.40.30.10:FF:000055">
    <property type="entry name" value="Siderophore-interacting family protein"/>
    <property type="match status" value="1"/>
</dbReference>
<dbReference type="Gene3D" id="2.40.30.10">
    <property type="entry name" value="Translation factors"/>
    <property type="match status" value="1"/>
</dbReference>
<dbReference type="InterPro" id="IPR007037">
    <property type="entry name" value="SIP_rossman_dom"/>
</dbReference>
<dbReference type="InterPro" id="IPR039374">
    <property type="entry name" value="SIP_fam"/>
</dbReference>
<dbReference type="PANTHER" id="PTHR30157">
    <property type="entry name" value="FERRIC REDUCTASE, NADPH-DEPENDENT"/>
    <property type="match status" value="1"/>
</dbReference>
<gene>
    <name evidence="3" type="ORF">ARC78_05765</name>
</gene>
<dbReference type="RefSeq" id="WP_057505758.1">
    <property type="nucleotide sequence ID" value="NZ_LLXS01000008.1"/>
</dbReference>
<evidence type="ECO:0000259" key="2">
    <source>
        <dbReference type="PROSITE" id="PS51384"/>
    </source>
</evidence>
<dbReference type="Pfam" id="PF04954">
    <property type="entry name" value="SIP"/>
    <property type="match status" value="1"/>
</dbReference>
<accession>A0A0R0ASU5</accession>
<dbReference type="GO" id="GO:0016491">
    <property type="term" value="F:oxidoreductase activity"/>
    <property type="evidence" value="ECO:0007669"/>
    <property type="project" value="InterPro"/>
</dbReference>
<reference evidence="3 4" key="1">
    <citation type="submission" date="2015-10" db="EMBL/GenBank/DDBJ databases">
        <title>Genome sequencing and analysis of members of genus Stenotrophomonas.</title>
        <authorList>
            <person name="Patil P.P."/>
            <person name="Midha S."/>
            <person name="Patil P.B."/>
        </authorList>
    </citation>
    <scope>NUCLEOTIDE SEQUENCE [LARGE SCALE GENOMIC DNA]</scope>
    <source>
        <strain evidence="3 4">JCM 9942</strain>
    </source>
</reference>
<name>A0A0R0ASU5_9GAMM</name>
<dbReference type="PANTHER" id="PTHR30157:SF0">
    <property type="entry name" value="NADPH-DEPENDENT FERRIC-CHELATE REDUCTASE"/>
    <property type="match status" value="1"/>
</dbReference>
<sequence>MSLHESRLVRRAIQFRPLQVLHSQRLTPNMQRVIVGGDALAGFESAAPDDHVKLFFPNAEGAFVLPELTEHGPRYLEGQLPSPARDYTPRFFDAQAGELVLDFVLHGDGPAANWAASAQPGDALVVAGPRGSHVIADDFDSYVLIGDETALPAIARRLEELPEHAVAEVFIEIPEEADRQPLDSDAQVTVHWFERNGFAAASSTLLEDALVDFEQPDGDAFYWIAAESRRARMMRKFIEGHLQVPKEWIRATGYWKADPDEAE</sequence>
<comment type="similarity">
    <text evidence="1">Belongs to the SIP oxidoreductase family.</text>
</comment>
<dbReference type="Proteomes" id="UP000050836">
    <property type="component" value="Unassembled WGS sequence"/>
</dbReference>
<protein>
    <submittedName>
        <fullName evidence="3">Iron utilization protein</fullName>
    </submittedName>
</protein>
<dbReference type="InterPro" id="IPR017938">
    <property type="entry name" value="Riboflavin_synthase-like_b-brl"/>
</dbReference>
<feature type="domain" description="FAD-binding FR-type" evidence="2">
    <location>
        <begin position="13"/>
        <end position="136"/>
    </location>
</feature>
<dbReference type="InterPro" id="IPR017927">
    <property type="entry name" value="FAD-bd_FR_type"/>
</dbReference>